<dbReference type="Proteomes" id="UP000286100">
    <property type="component" value="Unassembled WGS sequence"/>
</dbReference>
<evidence type="ECO:0000313" key="1">
    <source>
        <dbReference type="EMBL" id="RJF91294.1"/>
    </source>
</evidence>
<dbReference type="EMBL" id="QYUM01000003">
    <property type="protein sequence ID" value="RJF91294.1"/>
    <property type="molecule type" value="Genomic_DNA"/>
</dbReference>
<gene>
    <name evidence="1" type="ORF">D3876_14395</name>
</gene>
<accession>A0A418WMR4</accession>
<comment type="caution">
    <text evidence="1">The sequence shown here is derived from an EMBL/GenBank/DDBJ whole genome shotgun (WGS) entry which is preliminary data.</text>
</comment>
<dbReference type="SUPFAM" id="SSF69118">
    <property type="entry name" value="AhpD-like"/>
    <property type="match status" value="1"/>
</dbReference>
<dbReference type="RefSeq" id="WP_119763261.1">
    <property type="nucleotide sequence ID" value="NZ_QYUM01000003.1"/>
</dbReference>
<dbReference type="InterPro" id="IPR029032">
    <property type="entry name" value="AhpD-like"/>
</dbReference>
<sequence length="190" mass="21808">MRGNDPELPPRIPPVPREGWTDEIRQFFAIMEGPQTIEQGTRFNAQAIMANHPELSTAWAHYNKFVARELEIPDSLREIAILRTAWNLQAGYEWYQHRIIGRRCGLSEEQLEALKEGEGAPVWSEDERLVIRAADEICANAEASAETIESLLQRFGPRQLLEILWTIGTYGMLAWIFNSLRIPIEDFCIT</sequence>
<reference evidence="1 2" key="1">
    <citation type="submission" date="2018-09" db="EMBL/GenBank/DDBJ databases">
        <authorList>
            <person name="Zhu H."/>
        </authorList>
    </citation>
    <scope>NUCLEOTIDE SEQUENCE [LARGE SCALE GENOMIC DNA]</scope>
    <source>
        <strain evidence="1 2">K2R01-6</strain>
    </source>
</reference>
<dbReference type="AlphaFoldDB" id="A0A418WMR4"/>
<organism evidence="1 2">
    <name type="scientific">Sphingomonas cavernae</name>
    <dbReference type="NCBI Taxonomy" id="2320861"/>
    <lineage>
        <taxon>Bacteria</taxon>
        <taxon>Pseudomonadati</taxon>
        <taxon>Pseudomonadota</taxon>
        <taxon>Alphaproteobacteria</taxon>
        <taxon>Sphingomonadales</taxon>
        <taxon>Sphingomonadaceae</taxon>
        <taxon>Sphingomonas</taxon>
    </lineage>
</organism>
<protein>
    <submittedName>
        <fullName evidence="1">Carboxymuconolactone decarboxylase family protein</fullName>
    </submittedName>
</protein>
<keyword evidence="2" id="KW-1185">Reference proteome</keyword>
<evidence type="ECO:0000313" key="2">
    <source>
        <dbReference type="Proteomes" id="UP000286100"/>
    </source>
</evidence>
<name>A0A418WMR4_9SPHN</name>
<dbReference type="Gene3D" id="1.20.1290.10">
    <property type="entry name" value="AhpD-like"/>
    <property type="match status" value="1"/>
</dbReference>
<dbReference type="PANTHER" id="PTHR34846:SF11">
    <property type="entry name" value="4-CARBOXYMUCONOLACTONE DECARBOXYLASE FAMILY PROTEIN (AFU_ORTHOLOGUE AFUA_6G11590)"/>
    <property type="match status" value="1"/>
</dbReference>
<proteinExistence type="predicted"/>
<dbReference type="OrthoDB" id="9129225at2"/>
<dbReference type="PANTHER" id="PTHR34846">
    <property type="entry name" value="4-CARBOXYMUCONOLACTONE DECARBOXYLASE FAMILY PROTEIN (AFU_ORTHOLOGUE AFUA_6G11590)"/>
    <property type="match status" value="1"/>
</dbReference>